<evidence type="ECO:0000313" key="4">
    <source>
        <dbReference type="Proteomes" id="UP000241890"/>
    </source>
</evidence>
<evidence type="ECO:0000259" key="2">
    <source>
        <dbReference type="Pfam" id="PF24906"/>
    </source>
</evidence>
<feature type="domain" description="WRKY19-like zinc finger" evidence="2">
    <location>
        <begin position="149"/>
        <end position="173"/>
    </location>
</feature>
<dbReference type="Pfam" id="PF24906">
    <property type="entry name" value="Zf_WRKY19"/>
    <property type="match status" value="2"/>
</dbReference>
<proteinExistence type="predicted"/>
<keyword evidence="4" id="KW-1185">Reference proteome</keyword>
<feature type="region of interest" description="Disordered" evidence="1">
    <location>
        <begin position="336"/>
        <end position="355"/>
    </location>
</feature>
<dbReference type="EMBL" id="BEYU01000079">
    <property type="protein sequence ID" value="GBG30606.1"/>
    <property type="molecule type" value="Genomic_DNA"/>
</dbReference>
<comment type="caution">
    <text evidence="3">The sequence shown here is derived from an EMBL/GenBank/DDBJ whole genome shotgun (WGS) entry which is preliminary data.</text>
</comment>
<feature type="compositionally biased region" description="Polar residues" evidence="1">
    <location>
        <begin position="222"/>
        <end position="234"/>
    </location>
</feature>
<feature type="compositionally biased region" description="Basic and acidic residues" evidence="1">
    <location>
        <begin position="93"/>
        <end position="110"/>
    </location>
</feature>
<dbReference type="AlphaFoldDB" id="A0A2R5GI81"/>
<dbReference type="Proteomes" id="UP000241890">
    <property type="component" value="Unassembled WGS sequence"/>
</dbReference>
<feature type="region of interest" description="Disordered" evidence="1">
    <location>
        <begin position="205"/>
        <end position="249"/>
    </location>
</feature>
<feature type="region of interest" description="Disordered" evidence="1">
    <location>
        <begin position="39"/>
        <end position="130"/>
    </location>
</feature>
<accession>A0A2R5GI81</accession>
<feature type="compositionally biased region" description="Low complexity" evidence="1">
    <location>
        <begin position="235"/>
        <end position="249"/>
    </location>
</feature>
<dbReference type="InParanoid" id="A0A2R5GI81"/>
<dbReference type="PANTHER" id="PTHR31827:SF1">
    <property type="entry name" value="EMB|CAB89363.1"/>
    <property type="match status" value="1"/>
</dbReference>
<gene>
    <name evidence="3" type="ORF">FCC1311_068262</name>
</gene>
<dbReference type="OrthoDB" id="65712at2759"/>
<evidence type="ECO:0000313" key="3">
    <source>
        <dbReference type="EMBL" id="GBG30606.1"/>
    </source>
</evidence>
<protein>
    <recommendedName>
        <fullName evidence="2">WRKY19-like zinc finger domain-containing protein</fullName>
    </recommendedName>
</protein>
<feature type="domain" description="WRKY19-like zinc finger" evidence="2">
    <location>
        <begin position="174"/>
        <end position="196"/>
    </location>
</feature>
<name>A0A2R5GI81_9STRA</name>
<evidence type="ECO:0000256" key="1">
    <source>
        <dbReference type="SAM" id="MobiDB-lite"/>
    </source>
</evidence>
<feature type="compositionally biased region" description="Basic residues" evidence="1">
    <location>
        <begin position="120"/>
        <end position="130"/>
    </location>
</feature>
<organism evidence="3 4">
    <name type="scientific">Hondaea fermentalgiana</name>
    <dbReference type="NCBI Taxonomy" id="2315210"/>
    <lineage>
        <taxon>Eukaryota</taxon>
        <taxon>Sar</taxon>
        <taxon>Stramenopiles</taxon>
        <taxon>Bigyra</taxon>
        <taxon>Labyrinthulomycetes</taxon>
        <taxon>Thraustochytrida</taxon>
        <taxon>Thraustochytriidae</taxon>
        <taxon>Hondaea</taxon>
    </lineage>
</organism>
<feature type="region of interest" description="Disordered" evidence="1">
    <location>
        <begin position="1"/>
        <end position="20"/>
    </location>
</feature>
<sequence length="355" mass="37409">MEGEDSTHAQQQKKANLFSPALETHDASAISSAVLQSLARAQQDAKVAQPPAPLQPQPKSRINKTKKSPTSVEGPNTKKRKFPQKASASSASEKSDDASESDSRSGRSDSDSALTASPTRRSHGKRCRHPGCHKFYRSGSHYCVSHGGGRRCKHDGCEKSAQGATPFCSAHGGGKRCQFPDCTKGARGRSLFCIAHNTQVKKLQSPEAQEALHSPTAGLPSWTLNNQPRSLQPRSLSISSTSSSSASSLTSSGPLYVAARSSGPASVQAGLAPRPESVSALASFASLSPPQPLAALVSSQNAQLPLPQLSPEDIGSMHALIRQRLLESMLFVPKDVANGSSKNAPSSSNNNKQND</sequence>
<reference evidence="3 4" key="1">
    <citation type="submission" date="2017-12" db="EMBL/GenBank/DDBJ databases">
        <title>Sequencing, de novo assembly and annotation of complete genome of a new Thraustochytrid species, strain FCC1311.</title>
        <authorList>
            <person name="Sedici K."/>
            <person name="Godart F."/>
            <person name="Aiese Cigliano R."/>
            <person name="Sanseverino W."/>
            <person name="Barakat M."/>
            <person name="Ortet P."/>
            <person name="Marechal E."/>
            <person name="Cagnac O."/>
            <person name="Amato A."/>
        </authorList>
    </citation>
    <scope>NUCLEOTIDE SEQUENCE [LARGE SCALE GENOMIC DNA]</scope>
</reference>
<feature type="compositionally biased region" description="Low complexity" evidence="1">
    <location>
        <begin position="337"/>
        <end position="355"/>
    </location>
</feature>
<dbReference type="InterPro" id="IPR056866">
    <property type="entry name" value="Znf_WRKY19"/>
</dbReference>
<dbReference type="PANTHER" id="PTHR31827">
    <property type="entry name" value="EMB|CAB89363.1"/>
    <property type="match status" value="1"/>
</dbReference>